<dbReference type="PIRSF" id="PIRSF023381">
    <property type="entry name" value="MannP-dilichol_defect-1p"/>
    <property type="match status" value="1"/>
</dbReference>
<evidence type="ECO:0000256" key="2">
    <source>
        <dbReference type="ARBA" id="ARBA00022448"/>
    </source>
</evidence>
<dbReference type="Pfam" id="PF04193">
    <property type="entry name" value="PQ-loop"/>
    <property type="match status" value="2"/>
</dbReference>
<keyword evidence="2" id="KW-0813">Transport</keyword>
<evidence type="ECO:0000313" key="10">
    <source>
        <dbReference type="EMBL" id="PVU87191.1"/>
    </source>
</evidence>
<reference evidence="10 11" key="1">
    <citation type="journal article" date="2018" name="MBio">
        <title>Comparative Genomics Reveals the Core Gene Toolbox for the Fungus-Insect Symbiosis.</title>
        <authorList>
            <person name="Wang Y."/>
            <person name="Stata M."/>
            <person name="Wang W."/>
            <person name="Stajich J.E."/>
            <person name="White M.M."/>
            <person name="Moncalvo J.M."/>
        </authorList>
    </citation>
    <scope>NUCLEOTIDE SEQUENCE [LARGE SCALE GENOMIC DNA]</scope>
    <source>
        <strain evidence="10 11">AUS-77-4</strain>
    </source>
</reference>
<dbReference type="FunFam" id="1.20.1280.290:FF:000006">
    <property type="entry name" value="mannose-P-dolichol utilization defect 1 protein"/>
    <property type="match status" value="1"/>
</dbReference>
<evidence type="ECO:0000256" key="9">
    <source>
        <dbReference type="SAM" id="Phobius"/>
    </source>
</evidence>
<keyword evidence="6 8" id="KW-0472">Membrane</keyword>
<keyword evidence="11" id="KW-1185">Reference proteome</keyword>
<gene>
    <name evidence="10" type="ORF">BB559_006188</name>
</gene>
<feature type="transmembrane region" description="Helical" evidence="9">
    <location>
        <begin position="104"/>
        <end position="121"/>
    </location>
</feature>
<evidence type="ECO:0000313" key="11">
    <source>
        <dbReference type="Proteomes" id="UP000245699"/>
    </source>
</evidence>
<dbReference type="AlphaFoldDB" id="A0A2T9Y4D2"/>
<comment type="similarity">
    <text evidence="7 8">Belongs to the MPDU1 (TC 2.A.43.3) family.</text>
</comment>
<organism evidence="10 11">
    <name type="scientific">Furculomyces boomerangus</name>
    <dbReference type="NCBI Taxonomy" id="61424"/>
    <lineage>
        <taxon>Eukaryota</taxon>
        <taxon>Fungi</taxon>
        <taxon>Fungi incertae sedis</taxon>
        <taxon>Zoopagomycota</taxon>
        <taxon>Kickxellomycotina</taxon>
        <taxon>Harpellomycetes</taxon>
        <taxon>Harpellales</taxon>
        <taxon>Harpellaceae</taxon>
        <taxon>Furculomyces</taxon>
    </lineage>
</organism>
<evidence type="ECO:0000256" key="8">
    <source>
        <dbReference type="PIRNR" id="PIRNR023381"/>
    </source>
</evidence>
<accession>A0A2T9Y4D2</accession>
<evidence type="ECO:0000256" key="7">
    <source>
        <dbReference type="ARBA" id="ARBA00038475"/>
    </source>
</evidence>
<name>A0A2T9Y4D2_9FUNG</name>
<evidence type="ECO:0000256" key="5">
    <source>
        <dbReference type="ARBA" id="ARBA00022989"/>
    </source>
</evidence>
<proteinExistence type="inferred from homology"/>
<evidence type="ECO:0000256" key="6">
    <source>
        <dbReference type="ARBA" id="ARBA00023136"/>
    </source>
</evidence>
<comment type="subcellular location">
    <subcellularLocation>
        <location evidence="1 8">Membrane</location>
        <topology evidence="1 8">Multi-pass membrane protein</topology>
    </subcellularLocation>
</comment>
<dbReference type="OrthoDB" id="271506at2759"/>
<dbReference type="Proteomes" id="UP000245699">
    <property type="component" value="Unassembled WGS sequence"/>
</dbReference>
<dbReference type="GO" id="GO:0016020">
    <property type="term" value="C:membrane"/>
    <property type="evidence" value="ECO:0007669"/>
    <property type="project" value="UniProtKB-SubCell"/>
</dbReference>
<evidence type="ECO:0000256" key="3">
    <source>
        <dbReference type="ARBA" id="ARBA00022692"/>
    </source>
</evidence>
<keyword evidence="5 8" id="KW-1133">Transmembrane helix</keyword>
<dbReference type="EMBL" id="MBFT01000793">
    <property type="protein sequence ID" value="PVU87191.1"/>
    <property type="molecule type" value="Genomic_DNA"/>
</dbReference>
<sequence>MSWLPNFLRNPIVLLLGENCTHTIVDELNIFDPVCFKYAVSKALGLGIVLGGCIVKLPQIMKILRSRSARGLSLSAFFLETIANIVTVAFNMREGYSFTTYGESLFIGIQNYFITITILLFSNMEWIGMVSAGLIMALGYLLYDPSMTSASTLSMLQALTIPIVISSRIPQIMKIHKEKSTGQLSAFSVFNYFIGTAARVYTTFVEVDNNIVLLGFVLSLVTNGILAGQMIYYWNSQEPKKQAKKQAKKTN</sequence>
<dbReference type="PANTHER" id="PTHR12226">
    <property type="entry name" value="MANNOSE-P-DOLICHOL UTILIZATION DEFECT 1 LEC35 -RELATED"/>
    <property type="match status" value="1"/>
</dbReference>
<keyword evidence="4" id="KW-0677">Repeat</keyword>
<keyword evidence="3 8" id="KW-0812">Transmembrane</keyword>
<feature type="transmembrane region" description="Helical" evidence="9">
    <location>
        <begin position="149"/>
        <end position="165"/>
    </location>
</feature>
<comment type="caution">
    <text evidence="10">The sequence shown here is derived from an EMBL/GenBank/DDBJ whole genome shotgun (WGS) entry which is preliminary data.</text>
</comment>
<protein>
    <recommendedName>
        <fullName evidence="8">Mannose-P-dolichol utilization defect 1 protein homolog</fullName>
    </recommendedName>
</protein>
<feature type="transmembrane region" description="Helical" evidence="9">
    <location>
        <begin position="38"/>
        <end position="57"/>
    </location>
</feature>
<dbReference type="Gene3D" id="1.20.1280.290">
    <property type="match status" value="2"/>
</dbReference>
<dbReference type="InterPro" id="IPR016817">
    <property type="entry name" value="MannP-dilichol_defect-1"/>
</dbReference>
<feature type="transmembrane region" description="Helical" evidence="9">
    <location>
        <begin position="69"/>
        <end position="92"/>
    </location>
</feature>
<feature type="transmembrane region" description="Helical" evidence="9">
    <location>
        <begin position="211"/>
        <end position="234"/>
    </location>
</feature>
<evidence type="ECO:0000256" key="1">
    <source>
        <dbReference type="ARBA" id="ARBA00004141"/>
    </source>
</evidence>
<feature type="transmembrane region" description="Helical" evidence="9">
    <location>
        <begin position="126"/>
        <end position="143"/>
    </location>
</feature>
<feature type="transmembrane region" description="Helical" evidence="9">
    <location>
        <begin position="186"/>
        <end position="205"/>
    </location>
</feature>
<dbReference type="PANTHER" id="PTHR12226:SF2">
    <property type="entry name" value="MANNOSE-P-DOLICHOL UTILIZATION DEFECT 1 PROTEIN"/>
    <property type="match status" value="1"/>
</dbReference>
<dbReference type="InterPro" id="IPR006603">
    <property type="entry name" value="PQ-loop_rpt"/>
</dbReference>
<evidence type="ECO:0000256" key="4">
    <source>
        <dbReference type="ARBA" id="ARBA00022737"/>
    </source>
</evidence>
<dbReference type="SMART" id="SM00679">
    <property type="entry name" value="CTNS"/>
    <property type="match status" value="2"/>
</dbReference>